<evidence type="ECO:0000256" key="2">
    <source>
        <dbReference type="ARBA" id="ARBA00006339"/>
    </source>
</evidence>
<dbReference type="PANTHER" id="PTHR12137">
    <property type="entry name" value="CARBOHYDRATE SULFOTRANSFERASE"/>
    <property type="match status" value="1"/>
</dbReference>
<dbReference type="GO" id="GO:0008146">
    <property type="term" value="F:sulfotransferase activity"/>
    <property type="evidence" value="ECO:0007669"/>
    <property type="project" value="InterPro"/>
</dbReference>
<feature type="compositionally biased region" description="Polar residues" evidence="9">
    <location>
        <begin position="14"/>
        <end position="27"/>
    </location>
</feature>
<comment type="caution">
    <text evidence="10">The sequence shown here is derived from an EMBL/GenBank/DDBJ whole genome shotgun (WGS) entry which is preliminary data.</text>
</comment>
<dbReference type="AlphaFoldDB" id="A0A9D4TJE7"/>
<comment type="similarity">
    <text evidence="2">Belongs to the sulfotransferase 2 family.</text>
</comment>
<name>A0A9D4TJE7_CHLVU</name>
<evidence type="ECO:0000256" key="1">
    <source>
        <dbReference type="ARBA" id="ARBA00004323"/>
    </source>
</evidence>
<proteinExistence type="inferred from homology"/>
<keyword evidence="3" id="KW-0808">Transferase</keyword>
<evidence type="ECO:0008006" key="12">
    <source>
        <dbReference type="Google" id="ProtNLM"/>
    </source>
</evidence>
<organism evidence="10 11">
    <name type="scientific">Chlorella vulgaris</name>
    <name type="common">Green alga</name>
    <dbReference type="NCBI Taxonomy" id="3077"/>
    <lineage>
        <taxon>Eukaryota</taxon>
        <taxon>Viridiplantae</taxon>
        <taxon>Chlorophyta</taxon>
        <taxon>core chlorophytes</taxon>
        <taxon>Trebouxiophyceae</taxon>
        <taxon>Chlorellales</taxon>
        <taxon>Chlorellaceae</taxon>
        <taxon>Chlorella clade</taxon>
        <taxon>Chlorella</taxon>
    </lineage>
</organism>
<reference evidence="10" key="2">
    <citation type="submission" date="2020-11" db="EMBL/GenBank/DDBJ databases">
        <authorList>
            <person name="Cecchin M."/>
            <person name="Marcolungo L."/>
            <person name="Rossato M."/>
            <person name="Girolomoni L."/>
            <person name="Cosentino E."/>
            <person name="Cuine S."/>
            <person name="Li-Beisson Y."/>
            <person name="Delledonne M."/>
            <person name="Ballottari M."/>
        </authorList>
    </citation>
    <scope>NUCLEOTIDE SEQUENCE</scope>
    <source>
        <strain evidence="10">211/11P</strain>
        <tissue evidence="10">Whole cell</tissue>
    </source>
</reference>
<evidence type="ECO:0000256" key="8">
    <source>
        <dbReference type="ARBA" id="ARBA00023180"/>
    </source>
</evidence>
<dbReference type="InterPro" id="IPR005331">
    <property type="entry name" value="Sulfotransferase"/>
</dbReference>
<dbReference type="GO" id="GO:0016051">
    <property type="term" value="P:carbohydrate biosynthetic process"/>
    <property type="evidence" value="ECO:0007669"/>
    <property type="project" value="InterPro"/>
</dbReference>
<keyword evidence="11" id="KW-1185">Reference proteome</keyword>
<keyword evidence="5" id="KW-1133">Transmembrane helix</keyword>
<evidence type="ECO:0000256" key="9">
    <source>
        <dbReference type="SAM" id="MobiDB-lite"/>
    </source>
</evidence>
<dbReference type="InterPro" id="IPR018011">
    <property type="entry name" value="Carb_sulfotrans_8-10"/>
</dbReference>
<evidence type="ECO:0000256" key="7">
    <source>
        <dbReference type="ARBA" id="ARBA00023136"/>
    </source>
</evidence>
<comment type="subcellular location">
    <subcellularLocation>
        <location evidence="1">Golgi apparatus membrane</location>
        <topology evidence="1">Single-pass type II membrane protein</topology>
    </subcellularLocation>
</comment>
<evidence type="ECO:0000313" key="10">
    <source>
        <dbReference type="EMBL" id="KAI3427122.1"/>
    </source>
</evidence>
<evidence type="ECO:0000256" key="6">
    <source>
        <dbReference type="ARBA" id="ARBA00023034"/>
    </source>
</evidence>
<gene>
    <name evidence="10" type="ORF">D9Q98_007059</name>
</gene>
<accession>A0A9D4TJE7</accession>
<reference evidence="10" key="1">
    <citation type="journal article" date="2019" name="Plant J.">
        <title>Chlorella vulgaris genome assembly and annotation reveals the molecular basis for metabolic acclimation to high light conditions.</title>
        <authorList>
            <person name="Cecchin M."/>
            <person name="Marcolungo L."/>
            <person name="Rossato M."/>
            <person name="Girolomoni L."/>
            <person name="Cosentino E."/>
            <person name="Cuine S."/>
            <person name="Li-Beisson Y."/>
            <person name="Delledonne M."/>
            <person name="Ballottari M."/>
        </authorList>
    </citation>
    <scope>NUCLEOTIDE SEQUENCE</scope>
    <source>
        <strain evidence="10">211/11P</strain>
    </source>
</reference>
<dbReference type="EMBL" id="SIDB01000010">
    <property type="protein sequence ID" value="KAI3427122.1"/>
    <property type="molecule type" value="Genomic_DNA"/>
</dbReference>
<dbReference type="Pfam" id="PF03567">
    <property type="entry name" value="Sulfotransfer_2"/>
    <property type="match status" value="1"/>
</dbReference>
<dbReference type="GO" id="GO:0000139">
    <property type="term" value="C:Golgi membrane"/>
    <property type="evidence" value="ECO:0007669"/>
    <property type="project" value="UniProtKB-SubCell"/>
</dbReference>
<protein>
    <recommendedName>
        <fullName evidence="12">Sulfotransferase family protein</fullName>
    </recommendedName>
</protein>
<dbReference type="Gene3D" id="3.40.50.300">
    <property type="entry name" value="P-loop containing nucleotide triphosphate hydrolases"/>
    <property type="match status" value="1"/>
</dbReference>
<dbReference type="PANTHER" id="PTHR12137:SF54">
    <property type="entry name" value="CARBOHYDRATE SULFOTRANSFERASE"/>
    <property type="match status" value="1"/>
</dbReference>
<dbReference type="OrthoDB" id="48731at2759"/>
<keyword evidence="4" id="KW-0812">Transmembrane</keyword>
<sequence length="349" mass="38849">MKQWSIPASKHALSATSPGQSQNGSSPVTWQEIEALIGQPSGVHGQLEKAGLPGNWRSAMQHMVNMDPRLAVGLPSRATSNITRWMQATQRWRQGSLNGTNAQLRSPIPSCHYLVDHTNQVIFVRTTKIGGTTLANVLGITNHPVACRWSPYGCKKGCVGRPFCLTYMTDPEAVARVWQKYTVFGFVRNPWSRAISSYHFNNKRAIKRPFQGSFANFAAAPSEKGALCRSRMACCNERYGFVLEHVEAQTTSCLFTAEGLPAVDFIGRSERLDEDFGELVELLNSRRPPGLEPLNITISERLNSLATAASEVDKRRLYAQHYVNNSALCDIHSYFEDDFKLLQYPQAGL</sequence>
<feature type="region of interest" description="Disordered" evidence="9">
    <location>
        <begin position="1"/>
        <end position="27"/>
    </location>
</feature>
<keyword evidence="8" id="KW-0325">Glycoprotein</keyword>
<evidence type="ECO:0000256" key="3">
    <source>
        <dbReference type="ARBA" id="ARBA00022679"/>
    </source>
</evidence>
<dbReference type="InterPro" id="IPR027417">
    <property type="entry name" value="P-loop_NTPase"/>
</dbReference>
<evidence type="ECO:0000256" key="4">
    <source>
        <dbReference type="ARBA" id="ARBA00022692"/>
    </source>
</evidence>
<keyword evidence="7" id="KW-0472">Membrane</keyword>
<dbReference type="Proteomes" id="UP001055712">
    <property type="component" value="Unassembled WGS sequence"/>
</dbReference>
<keyword evidence="6" id="KW-0333">Golgi apparatus</keyword>
<evidence type="ECO:0000313" key="11">
    <source>
        <dbReference type="Proteomes" id="UP001055712"/>
    </source>
</evidence>
<evidence type="ECO:0000256" key="5">
    <source>
        <dbReference type="ARBA" id="ARBA00022989"/>
    </source>
</evidence>